<feature type="non-terminal residue" evidence="1">
    <location>
        <position position="537"/>
    </location>
</feature>
<dbReference type="Proteomes" id="UP000678393">
    <property type="component" value="Unassembled WGS sequence"/>
</dbReference>
<gene>
    <name evidence="1" type="ORF">CUNI_LOCUS4115</name>
</gene>
<keyword evidence="2" id="KW-1185">Reference proteome</keyword>
<protein>
    <submittedName>
        <fullName evidence="1">Uncharacterized protein</fullName>
    </submittedName>
</protein>
<accession>A0A8S3YMZ9</accession>
<name>A0A8S3YMZ9_9EUPU</name>
<dbReference type="AlphaFoldDB" id="A0A8S3YMZ9"/>
<organism evidence="1 2">
    <name type="scientific">Candidula unifasciata</name>
    <dbReference type="NCBI Taxonomy" id="100452"/>
    <lineage>
        <taxon>Eukaryota</taxon>
        <taxon>Metazoa</taxon>
        <taxon>Spiralia</taxon>
        <taxon>Lophotrochozoa</taxon>
        <taxon>Mollusca</taxon>
        <taxon>Gastropoda</taxon>
        <taxon>Heterobranchia</taxon>
        <taxon>Euthyneura</taxon>
        <taxon>Panpulmonata</taxon>
        <taxon>Eupulmonata</taxon>
        <taxon>Stylommatophora</taxon>
        <taxon>Helicina</taxon>
        <taxon>Helicoidea</taxon>
        <taxon>Geomitridae</taxon>
        <taxon>Candidula</taxon>
    </lineage>
</organism>
<dbReference type="OrthoDB" id="10025474at2759"/>
<sequence>EEDGLSLKFFFSEWRAFGIYRGFFFSLFAHHQPLIPHIRAMKEYQDKNTHYNTSKMTFWQQQLNQSINYWQCQPVNLLGSFQLLNNFPLYWIEVLLKDFGFKDLAKLVEFIREQESTYLMAFRLPPDFDDTFVNLALGSLLHQQKDEFPVAWSQWRSHNPNITSVFDALKKYAYRPFSSDPTLNSIDPRTYFHIRGFLDIAQVNGQDVALVPTWIQNVDEERKEFYLGVAMPFGINNIDVTVSANTVYSITSGVLTGLLSPETLEDPVIEQIYHNTSMLIAYEIRNNFSGRPDLALTYYPSRMEFYWFFTRTVAVLETYRRNRTLPFEVMETVYKMFRDVAETHMTKNILDLAERDKAGRVYFDDFLGDGDVTFGGRPLNRAEDRIFTTSMAALALMSAWSYYDSFSRKSHWKQGTPRIVLETVAGCIKWLRQYSLSRDFKPWNAFFSGSTKSFETLPFWYPGNRLEYLNGTTISNWTDIPNSTFIYAVQEKHFGYPTPTEFHGYNNNSEMFPMWSSVSYTYSTTLLAVSKFNETVL</sequence>
<dbReference type="EMBL" id="CAJHNH020000570">
    <property type="protein sequence ID" value="CAG5118557.1"/>
    <property type="molecule type" value="Genomic_DNA"/>
</dbReference>
<evidence type="ECO:0000313" key="1">
    <source>
        <dbReference type="EMBL" id="CAG5118557.1"/>
    </source>
</evidence>
<proteinExistence type="predicted"/>
<comment type="caution">
    <text evidence="1">The sequence shown here is derived from an EMBL/GenBank/DDBJ whole genome shotgun (WGS) entry which is preliminary data.</text>
</comment>
<evidence type="ECO:0000313" key="2">
    <source>
        <dbReference type="Proteomes" id="UP000678393"/>
    </source>
</evidence>
<reference evidence="1" key="1">
    <citation type="submission" date="2021-04" db="EMBL/GenBank/DDBJ databases">
        <authorList>
            <consortium name="Molecular Ecology Group"/>
        </authorList>
    </citation>
    <scope>NUCLEOTIDE SEQUENCE</scope>
</reference>